<name>X6MPS5_RETFI</name>
<accession>X6MPS5</accession>
<dbReference type="InterPro" id="IPR042201">
    <property type="entry name" value="FH2_Formin_sf"/>
</dbReference>
<dbReference type="InterPro" id="IPR051425">
    <property type="entry name" value="Formin_Homology"/>
</dbReference>
<proteinExistence type="predicted"/>
<dbReference type="PANTHER" id="PTHR45725">
    <property type="entry name" value="FORMIN HOMOLOGY 2 FAMILY MEMBER"/>
    <property type="match status" value="1"/>
</dbReference>
<comment type="caution">
    <text evidence="2">The sequence shown here is derived from an EMBL/GenBank/DDBJ whole genome shotgun (WGS) entry which is preliminary data.</text>
</comment>
<evidence type="ECO:0000313" key="3">
    <source>
        <dbReference type="Proteomes" id="UP000023152"/>
    </source>
</evidence>
<dbReference type="SUPFAM" id="SSF101447">
    <property type="entry name" value="Formin homology 2 domain (FH2 domain)"/>
    <property type="match status" value="1"/>
</dbReference>
<dbReference type="Gene3D" id="1.20.58.2220">
    <property type="entry name" value="Formin, FH2 domain"/>
    <property type="match status" value="1"/>
</dbReference>
<evidence type="ECO:0000313" key="2">
    <source>
        <dbReference type="EMBL" id="ETO15998.1"/>
    </source>
</evidence>
<gene>
    <name evidence="2" type="ORF">RFI_21363</name>
</gene>
<feature type="domain" description="FH2" evidence="1">
    <location>
        <begin position="1"/>
        <end position="242"/>
    </location>
</feature>
<dbReference type="Proteomes" id="UP000023152">
    <property type="component" value="Unassembled WGS sequence"/>
</dbReference>
<dbReference type="EMBL" id="ASPP01018648">
    <property type="protein sequence ID" value="ETO15998.1"/>
    <property type="molecule type" value="Genomic_DNA"/>
</dbReference>
<dbReference type="OrthoDB" id="1668162at2759"/>
<evidence type="ECO:0000259" key="1">
    <source>
        <dbReference type="PROSITE" id="PS51444"/>
    </source>
</evidence>
<dbReference type="PANTHER" id="PTHR45725:SF1">
    <property type="entry name" value="DISHEVELLED ASSOCIATED ACTIVATOR OF MORPHOGENESIS, ISOFORM D"/>
    <property type="match status" value="1"/>
</dbReference>
<keyword evidence="3" id="KW-1185">Reference proteome</keyword>
<dbReference type="AlphaFoldDB" id="X6MPS5"/>
<dbReference type="PROSITE" id="PS51444">
    <property type="entry name" value="FH2"/>
    <property type="match status" value="1"/>
</dbReference>
<protein>
    <recommendedName>
        <fullName evidence="1">FH2 domain-containing protein</fullName>
    </recommendedName>
</protein>
<sequence length="242" mass="28352">MTHKLEDRLDEKYNELCLFKNALTAIDKSENLRKLLQIVLAFGNFLHANASGKSSKVKYGVHGFHLESLRTLKTVKSHDDDSLTLLAYIYSYCKTRFPNVLNVIDDLKACREATKLKGHELYQNIISVDEELLTFQKELRKYRDMKNKKNDNRNEESDITHNKFELSMGSFNRRARDSCRTLLDVWNECSATANRIAQEYDFEFSQNESYEQLIQVFDDFIFDLKKARVGWEALQNQKKVQS</sequence>
<organism evidence="2 3">
    <name type="scientific">Reticulomyxa filosa</name>
    <dbReference type="NCBI Taxonomy" id="46433"/>
    <lineage>
        <taxon>Eukaryota</taxon>
        <taxon>Sar</taxon>
        <taxon>Rhizaria</taxon>
        <taxon>Retaria</taxon>
        <taxon>Foraminifera</taxon>
        <taxon>Monothalamids</taxon>
        <taxon>Reticulomyxidae</taxon>
        <taxon>Reticulomyxa</taxon>
    </lineage>
</organism>
<dbReference type="InterPro" id="IPR015425">
    <property type="entry name" value="FH2_Formin"/>
</dbReference>
<reference evidence="2 3" key="1">
    <citation type="journal article" date="2013" name="Curr. Biol.">
        <title>The Genome of the Foraminiferan Reticulomyxa filosa.</title>
        <authorList>
            <person name="Glockner G."/>
            <person name="Hulsmann N."/>
            <person name="Schleicher M."/>
            <person name="Noegel A.A."/>
            <person name="Eichinger L."/>
            <person name="Gallinger C."/>
            <person name="Pawlowski J."/>
            <person name="Sierra R."/>
            <person name="Euteneuer U."/>
            <person name="Pillet L."/>
            <person name="Moustafa A."/>
            <person name="Platzer M."/>
            <person name="Groth M."/>
            <person name="Szafranski K."/>
            <person name="Schliwa M."/>
        </authorList>
    </citation>
    <scope>NUCLEOTIDE SEQUENCE [LARGE SCALE GENOMIC DNA]</scope>
</reference>
<dbReference type="Pfam" id="PF02181">
    <property type="entry name" value="FH2"/>
    <property type="match status" value="1"/>
</dbReference>